<sequence length="312" mass="35249">MVYPICLSATGCVTASLGINYRIVLSFAIVTTACSKSTKSIAWGASTFNETSLQTAQNHRFMGLAKVIRRLLEKWEQLEDWFQERINKAIRERKPAPEYFPVADDKETLLQLYGLLGPIAALKTKSQNEDANQCEVLLSMFRLRTTVLDETQPIKDKMREASKPPLYYQVRDLTRLTKNTRALLANNFTRTSLFATQNEPGFLVIDLEQPHLRLDERTVEANVSAVKDAVVDRLRNLLLDISRSNFQAPPPASTIPQSSISPIESLADMLHHQGCLLHYFLMTLWSLQKKSLAKLVSGMFMSLELMKRLTGG</sequence>
<comment type="caution">
    <text evidence="1">The sequence shown here is derived from an EMBL/GenBank/DDBJ whole genome shotgun (WGS) entry which is preliminary data.</text>
</comment>
<keyword evidence="2" id="KW-1185">Reference proteome</keyword>
<dbReference type="OrthoDB" id="126059at2759"/>
<gene>
    <name evidence="1" type="ORF">Pfra01_001370900</name>
</gene>
<proteinExistence type="predicted"/>
<evidence type="ECO:0000313" key="2">
    <source>
        <dbReference type="Proteomes" id="UP001165121"/>
    </source>
</evidence>
<protein>
    <submittedName>
        <fullName evidence="1">Unnamed protein product</fullName>
    </submittedName>
</protein>
<dbReference type="AlphaFoldDB" id="A0A9W6XNM5"/>
<dbReference type="EMBL" id="BSXT01001409">
    <property type="protein sequence ID" value="GMF42204.1"/>
    <property type="molecule type" value="Genomic_DNA"/>
</dbReference>
<dbReference type="Proteomes" id="UP001165121">
    <property type="component" value="Unassembled WGS sequence"/>
</dbReference>
<reference evidence="1" key="1">
    <citation type="submission" date="2023-04" db="EMBL/GenBank/DDBJ databases">
        <title>Phytophthora fragariaefolia NBRC 109709.</title>
        <authorList>
            <person name="Ichikawa N."/>
            <person name="Sato H."/>
            <person name="Tonouchi N."/>
        </authorList>
    </citation>
    <scope>NUCLEOTIDE SEQUENCE</scope>
    <source>
        <strain evidence="1">NBRC 109709</strain>
    </source>
</reference>
<accession>A0A9W6XNM5</accession>
<evidence type="ECO:0000313" key="1">
    <source>
        <dbReference type="EMBL" id="GMF42204.1"/>
    </source>
</evidence>
<name>A0A9W6XNM5_9STRA</name>
<organism evidence="1 2">
    <name type="scientific">Phytophthora fragariaefolia</name>
    <dbReference type="NCBI Taxonomy" id="1490495"/>
    <lineage>
        <taxon>Eukaryota</taxon>
        <taxon>Sar</taxon>
        <taxon>Stramenopiles</taxon>
        <taxon>Oomycota</taxon>
        <taxon>Peronosporomycetes</taxon>
        <taxon>Peronosporales</taxon>
        <taxon>Peronosporaceae</taxon>
        <taxon>Phytophthora</taxon>
    </lineage>
</organism>